<dbReference type="PROSITE" id="PS50156">
    <property type="entry name" value="SSD"/>
    <property type="match status" value="1"/>
</dbReference>
<keyword evidence="4 8" id="KW-0812">Transmembrane</keyword>
<dbReference type="AlphaFoldDB" id="A0A233SH82"/>
<feature type="compositionally biased region" description="Polar residues" evidence="7">
    <location>
        <begin position="1"/>
        <end position="12"/>
    </location>
</feature>
<dbReference type="InterPro" id="IPR000731">
    <property type="entry name" value="SSD"/>
</dbReference>
<evidence type="ECO:0000256" key="7">
    <source>
        <dbReference type="SAM" id="MobiDB-lite"/>
    </source>
</evidence>
<dbReference type="Pfam" id="PF03176">
    <property type="entry name" value="MMPL"/>
    <property type="match status" value="2"/>
</dbReference>
<feature type="transmembrane region" description="Helical" evidence="8">
    <location>
        <begin position="600"/>
        <end position="618"/>
    </location>
</feature>
<evidence type="ECO:0000256" key="1">
    <source>
        <dbReference type="ARBA" id="ARBA00004651"/>
    </source>
</evidence>
<evidence type="ECO:0000259" key="9">
    <source>
        <dbReference type="PROSITE" id="PS50156"/>
    </source>
</evidence>
<feature type="transmembrane region" description="Helical" evidence="8">
    <location>
        <begin position="260"/>
        <end position="282"/>
    </location>
</feature>
<dbReference type="PANTHER" id="PTHR33406">
    <property type="entry name" value="MEMBRANE PROTEIN MJ1562-RELATED"/>
    <property type="match status" value="1"/>
</dbReference>
<sequence>MGAAVSDTSTRTTPEHEASRTPSPPGGRSRLAALGRAVARRRLLVLLLTLVVVAIAAALGGDVAQRLSSGGFTDPKSESSKAERFLADRFKSGVPNLVLVARAPGSVDAPSASAAGRELTERVAKAPGVLSAGSYWTMPGAAPLRSRDGRSALVLVRLGGSEDDFRATAKRLVPKVGGRQGVLDVSVTGSAQVSVEIEKRSEEDLAKAEAITAPATLLILLVVFGSAVAAALPLAVGLLSVLGTFLVLRLLSAVTSVSVFSTNITTALGLGLAIDYSLFVVTRYREELASGRDVTEAIAQTVRTAGRTVLFSSVTVALSLAGLLVFPLYFLRSFAYAGMAVVALAAVGAVVVLPALLALLGRRIDAWNINRALRRLVPHRRERGPATEESGFWHWLATAVMRRPVLFALAVVAVLVTLGLPFIRASFGITDDRELPASAPAHVAAQALRDDFDSGESSALSVVLPETDADAGRVGSFAARMSALPGVFRVDAATGSYVNGRQVAQPGPAAVRFRAPGATWMSVVPSVEPYSDAGTRLVQRLRGAPGAPGTVLVGGQAALLVDTRDALAAGLPWTGLIIAGTTLVLLFLFTGSLLIPLKAVVFNLLSLSATFGAMVYVFQDGHLQWLVGDFTVTGLLDISMPVLMFCVAFGLSMDYEVFLLSRIREVYMETGDNTRAVALGLERTGRLVSAAALLFATVMAAFATSGLTLLKLLGVGLALAVIMDATVVRGLLVPAVMRLAGRANWWAPKPLRRLHERLGLKEA</sequence>
<dbReference type="GO" id="GO:0005886">
    <property type="term" value="C:plasma membrane"/>
    <property type="evidence" value="ECO:0007669"/>
    <property type="project" value="UniProtKB-SubCell"/>
</dbReference>
<evidence type="ECO:0000256" key="5">
    <source>
        <dbReference type="ARBA" id="ARBA00022989"/>
    </source>
</evidence>
<feature type="transmembrane region" description="Helical" evidence="8">
    <location>
        <begin position="217"/>
        <end position="248"/>
    </location>
</feature>
<dbReference type="InterPro" id="IPR004869">
    <property type="entry name" value="MMPL_dom"/>
</dbReference>
<reference evidence="10 11" key="1">
    <citation type="submission" date="2016-07" db="EMBL/GenBank/DDBJ databases">
        <title>Draft genome of Streptomyces diastatochromogenes.</title>
        <authorList>
            <person name="Podduturi R."/>
            <person name="Lukassen M.B."/>
            <person name="Clausen N."/>
            <person name="Nielsen J.L."/>
            <person name="Jorgensen N.O."/>
        </authorList>
    </citation>
    <scope>NUCLEOTIDE SEQUENCE [LARGE SCALE GENOMIC DNA]</scope>
    <source>
        <strain evidence="10 11">DSM 40608</strain>
    </source>
</reference>
<dbReference type="InterPro" id="IPR050545">
    <property type="entry name" value="Mycobact_MmpL"/>
</dbReference>
<keyword evidence="6 8" id="KW-0472">Membrane</keyword>
<feature type="transmembrane region" description="Helical" evidence="8">
    <location>
        <begin position="336"/>
        <end position="361"/>
    </location>
</feature>
<comment type="subcellular location">
    <subcellularLocation>
        <location evidence="1">Cell membrane</location>
        <topology evidence="1">Multi-pass membrane protein</topology>
    </subcellularLocation>
</comment>
<evidence type="ECO:0000256" key="4">
    <source>
        <dbReference type="ARBA" id="ARBA00022692"/>
    </source>
</evidence>
<feature type="transmembrane region" description="Helical" evidence="8">
    <location>
        <begin position="405"/>
        <end position="423"/>
    </location>
</feature>
<feature type="region of interest" description="Disordered" evidence="7">
    <location>
        <begin position="1"/>
        <end position="29"/>
    </location>
</feature>
<feature type="transmembrane region" description="Helical" evidence="8">
    <location>
        <begin position="309"/>
        <end position="330"/>
    </location>
</feature>
<dbReference type="Proteomes" id="UP000215483">
    <property type="component" value="Unassembled WGS sequence"/>
</dbReference>
<gene>
    <name evidence="10" type="ORF">BEK98_18050</name>
</gene>
<comment type="similarity">
    <text evidence="2">Belongs to the resistance-nodulation-cell division (RND) (TC 2.A.6) family. MmpL subfamily.</text>
</comment>
<evidence type="ECO:0000313" key="10">
    <source>
        <dbReference type="EMBL" id="OXY95010.1"/>
    </source>
</evidence>
<feature type="transmembrane region" description="Helical" evidence="8">
    <location>
        <begin position="713"/>
        <end position="732"/>
    </location>
</feature>
<evidence type="ECO:0000256" key="2">
    <source>
        <dbReference type="ARBA" id="ARBA00010157"/>
    </source>
</evidence>
<accession>A0A233SH82</accession>
<dbReference type="Gene3D" id="1.20.1640.10">
    <property type="entry name" value="Multidrug efflux transporter AcrB transmembrane domain"/>
    <property type="match status" value="2"/>
</dbReference>
<feature type="transmembrane region" description="Helical" evidence="8">
    <location>
        <begin position="638"/>
        <end position="658"/>
    </location>
</feature>
<feature type="transmembrane region" description="Helical" evidence="8">
    <location>
        <begin position="43"/>
        <end position="61"/>
    </location>
</feature>
<keyword evidence="5 8" id="KW-1133">Transmembrane helix</keyword>
<feature type="transmembrane region" description="Helical" evidence="8">
    <location>
        <begin position="687"/>
        <end position="707"/>
    </location>
</feature>
<evidence type="ECO:0000256" key="6">
    <source>
        <dbReference type="ARBA" id="ARBA00023136"/>
    </source>
</evidence>
<evidence type="ECO:0000313" key="11">
    <source>
        <dbReference type="Proteomes" id="UP000215483"/>
    </source>
</evidence>
<name>A0A233SH82_STRDA</name>
<dbReference type="PANTHER" id="PTHR33406:SF11">
    <property type="entry name" value="MEMBRANE PROTEIN SCO6666-RELATED"/>
    <property type="match status" value="1"/>
</dbReference>
<protein>
    <submittedName>
        <fullName evidence="10">Transporter</fullName>
    </submittedName>
</protein>
<dbReference type="SUPFAM" id="SSF82866">
    <property type="entry name" value="Multidrug efflux transporter AcrB transmembrane domain"/>
    <property type="match status" value="2"/>
</dbReference>
<evidence type="ECO:0000256" key="8">
    <source>
        <dbReference type="SAM" id="Phobius"/>
    </source>
</evidence>
<dbReference type="EMBL" id="MCGQ01000014">
    <property type="protein sequence ID" value="OXY95010.1"/>
    <property type="molecule type" value="Genomic_DNA"/>
</dbReference>
<keyword evidence="3" id="KW-1003">Cell membrane</keyword>
<proteinExistence type="inferred from homology"/>
<feature type="domain" description="SSD" evidence="9">
    <location>
        <begin position="228"/>
        <end position="359"/>
    </location>
</feature>
<keyword evidence="11" id="KW-1185">Reference proteome</keyword>
<feature type="transmembrane region" description="Helical" evidence="8">
    <location>
        <begin position="566"/>
        <end position="588"/>
    </location>
</feature>
<comment type="caution">
    <text evidence="10">The sequence shown here is derived from an EMBL/GenBank/DDBJ whole genome shotgun (WGS) entry which is preliminary data.</text>
</comment>
<organism evidence="10 11">
    <name type="scientific">Streptomyces diastatochromogenes</name>
    <dbReference type="NCBI Taxonomy" id="42236"/>
    <lineage>
        <taxon>Bacteria</taxon>
        <taxon>Bacillati</taxon>
        <taxon>Actinomycetota</taxon>
        <taxon>Actinomycetes</taxon>
        <taxon>Kitasatosporales</taxon>
        <taxon>Streptomycetaceae</taxon>
        <taxon>Streptomyces</taxon>
    </lineage>
</organism>
<evidence type="ECO:0000256" key="3">
    <source>
        <dbReference type="ARBA" id="ARBA00022475"/>
    </source>
</evidence>